<evidence type="ECO:0000313" key="2">
    <source>
        <dbReference type="Proteomes" id="UP000189956"/>
    </source>
</evidence>
<reference evidence="1 2" key="1">
    <citation type="submission" date="2017-02" db="EMBL/GenBank/DDBJ databases">
        <authorList>
            <person name="Peterson S.W."/>
        </authorList>
    </citation>
    <scope>NUCLEOTIDE SEQUENCE [LARGE SCALE GENOMIC DNA]</scope>
    <source>
        <strain evidence="1 2">ATCC 700135</strain>
    </source>
</reference>
<dbReference type="Proteomes" id="UP000189956">
    <property type="component" value="Unassembled WGS sequence"/>
</dbReference>
<gene>
    <name evidence="1" type="ORF">SAMN02745205_00883</name>
</gene>
<sequence>MPSHSPIRLLGTILTAALISACGDEGSSPIVPVEEPPISKDQFLSQDKVLSYFVAQSDAEKPDFAPAQMHREVIEEHESEEVKEVFWSLWHKANEKALGEIGFEGSERLIQLSLPQDEQMKVLCVPRAKKPATGYPLIIHLHGGGRYPNEPGPWTSTINEDEWRIHQAFCRTRYPEDPSYFVVPRMSDDRKGRWYFAPQVHIFKKVIKLGMLSGNIDPERIHVIGISEGGYGILRMGMFMPDYFSSIGVLAAAEELNGAEVNLRHLPFRMEVGENDFGYARNTYAYHWDDRMKELHAAYPNEYPHLVRIQKGRGHSINYFEGFPWMMEQRRKANPDRISYLYANIAPDYDDIHGRFSDGVYFIDFRGLKTSDRTDKMMFEVHKEGNTYDIKTQMLKGNISGKIALFIDRIERDKPVVVRLNGKTVHDRRVRATRGAIAESIALYGDPKRIYSSRVEIDL</sequence>
<dbReference type="AlphaFoldDB" id="A0A1T4KWA8"/>
<evidence type="ECO:0008006" key="3">
    <source>
        <dbReference type="Google" id="ProtNLM"/>
    </source>
</evidence>
<dbReference type="Gene3D" id="3.40.50.1820">
    <property type="entry name" value="alpha/beta hydrolase"/>
    <property type="match status" value="1"/>
</dbReference>
<evidence type="ECO:0000313" key="1">
    <source>
        <dbReference type="EMBL" id="SJZ46732.1"/>
    </source>
</evidence>
<organism evidence="1 2">
    <name type="scientific">Porphyromonas cangingivalis</name>
    <dbReference type="NCBI Taxonomy" id="36874"/>
    <lineage>
        <taxon>Bacteria</taxon>
        <taxon>Pseudomonadati</taxon>
        <taxon>Bacteroidota</taxon>
        <taxon>Bacteroidia</taxon>
        <taxon>Bacteroidales</taxon>
        <taxon>Porphyromonadaceae</taxon>
        <taxon>Porphyromonas</taxon>
    </lineage>
</organism>
<accession>A0A1T4KWA8</accession>
<proteinExistence type="predicted"/>
<protein>
    <recommendedName>
        <fullName evidence="3">Peptidase S9 prolyl oligopeptidase catalytic domain-containing protein</fullName>
    </recommendedName>
</protein>
<dbReference type="EMBL" id="FUWL01000006">
    <property type="protein sequence ID" value="SJZ46732.1"/>
    <property type="molecule type" value="Genomic_DNA"/>
</dbReference>
<name>A0A1T4KWA8_PORCN</name>
<dbReference type="RefSeq" id="WP_126464390.1">
    <property type="nucleotide sequence ID" value="NZ_FUWL01000006.1"/>
</dbReference>
<dbReference type="SUPFAM" id="SSF53474">
    <property type="entry name" value="alpha/beta-Hydrolases"/>
    <property type="match status" value="1"/>
</dbReference>
<dbReference type="InterPro" id="IPR029058">
    <property type="entry name" value="AB_hydrolase_fold"/>
</dbReference>